<evidence type="ECO:0000256" key="1">
    <source>
        <dbReference type="SAM" id="MobiDB-lite"/>
    </source>
</evidence>
<feature type="region of interest" description="Disordered" evidence="1">
    <location>
        <begin position="102"/>
        <end position="128"/>
    </location>
</feature>
<feature type="domain" description="Toprim" evidence="2">
    <location>
        <begin position="243"/>
        <end position="331"/>
    </location>
</feature>
<dbReference type="Pfam" id="PF23639">
    <property type="entry name" value="DUF7146"/>
    <property type="match status" value="1"/>
</dbReference>
<gene>
    <name evidence="4" type="ORF">H2LOC_010560</name>
</gene>
<dbReference type="KEGG" id="mhey:H2LOC_010560"/>
<evidence type="ECO:0000259" key="2">
    <source>
        <dbReference type="Pfam" id="PF13362"/>
    </source>
</evidence>
<accession>A0A6B8KMC5</accession>
<dbReference type="InterPro" id="IPR055570">
    <property type="entry name" value="DUF7146"/>
</dbReference>
<evidence type="ECO:0000313" key="4">
    <source>
        <dbReference type="EMBL" id="QGM48038.1"/>
    </source>
</evidence>
<dbReference type="InterPro" id="IPR006171">
    <property type="entry name" value="TOPRIM_dom"/>
</dbReference>
<dbReference type="CDD" id="cd01029">
    <property type="entry name" value="TOPRIM_primases"/>
    <property type="match status" value="1"/>
</dbReference>
<name>A0A6B8KMC5_9HYPH</name>
<dbReference type="OrthoDB" id="9811157at2"/>
<protein>
    <submittedName>
        <fullName evidence="4">DNA primase</fullName>
    </submittedName>
</protein>
<dbReference type="Pfam" id="PF13362">
    <property type="entry name" value="Toprim_3"/>
    <property type="match status" value="1"/>
</dbReference>
<dbReference type="EMBL" id="CP046052">
    <property type="protein sequence ID" value="QGM48038.1"/>
    <property type="molecule type" value="Genomic_DNA"/>
</dbReference>
<sequence length="356" mass="38357">MEGAVSGSASELAHRLASNAEAVCRHYLSAGRREGAYWRVGDVRNTPGRSMFVRLKETARGPAGKWLDAATGEHGDLLDVIRECRGLSDFKDVAEEARAFLSLPRAAPESQEPRPSSRRPDAPTGSSEAARRLFAMSQPIERTLVEAYLRRRGITALHATGSLRFHPRCYYRPDEHSPTETWPAMIAAVTDLSGHITGAHRTWLDPGGFSEATLGKAPIDTPRRAMGDLLGHAVRFGVAGEAIAAGEGIETMLSLRCVLPAMPMIAALSAAHLFAILFPDTLRRLYIALDNDPAGYGAMATLVDRAQSVGIEALVLSPRLGDFNEDLRLLGVDALRAAIRGQIAAQDVARFMGLAA</sequence>
<evidence type="ECO:0000259" key="3">
    <source>
        <dbReference type="Pfam" id="PF23639"/>
    </source>
</evidence>
<proteinExistence type="predicted"/>
<evidence type="ECO:0000313" key="5">
    <source>
        <dbReference type="Proteomes" id="UP000309061"/>
    </source>
</evidence>
<dbReference type="AlphaFoldDB" id="A0A6B8KMC5"/>
<feature type="domain" description="DUF7146" evidence="3">
    <location>
        <begin position="125"/>
        <end position="236"/>
    </location>
</feature>
<reference evidence="4 5" key="1">
    <citation type="submission" date="2019-11" db="EMBL/GenBank/DDBJ databases">
        <title>The genome sequence of Methylocystis heyeri.</title>
        <authorList>
            <person name="Oshkin I.Y."/>
            <person name="Miroshnikov K."/>
            <person name="Dedysh S.N."/>
        </authorList>
    </citation>
    <scope>NUCLEOTIDE SEQUENCE [LARGE SCALE GENOMIC DNA]</scope>
    <source>
        <strain evidence="4 5">H2</strain>
    </source>
</reference>
<keyword evidence="5" id="KW-1185">Reference proteome</keyword>
<dbReference type="InterPro" id="IPR034154">
    <property type="entry name" value="TOPRIM_DnaG/twinkle"/>
</dbReference>
<organism evidence="4 5">
    <name type="scientific">Methylocystis heyeri</name>
    <dbReference type="NCBI Taxonomy" id="391905"/>
    <lineage>
        <taxon>Bacteria</taxon>
        <taxon>Pseudomonadati</taxon>
        <taxon>Pseudomonadota</taxon>
        <taxon>Alphaproteobacteria</taxon>
        <taxon>Hyphomicrobiales</taxon>
        <taxon>Methylocystaceae</taxon>
        <taxon>Methylocystis</taxon>
    </lineage>
</organism>
<dbReference type="Proteomes" id="UP000309061">
    <property type="component" value="Chromosome"/>
</dbReference>